<feature type="transmembrane region" description="Helical" evidence="1">
    <location>
        <begin position="246"/>
        <end position="268"/>
    </location>
</feature>
<name>A0A2R5GSW1_9STRA</name>
<protein>
    <submittedName>
        <fullName evidence="2">Transmembrane protein 45B</fullName>
    </submittedName>
</protein>
<dbReference type="InParanoid" id="A0A2R5GSW1"/>
<reference evidence="2 3" key="1">
    <citation type="submission" date="2017-12" db="EMBL/GenBank/DDBJ databases">
        <title>Sequencing, de novo assembly and annotation of complete genome of a new Thraustochytrid species, strain FCC1311.</title>
        <authorList>
            <person name="Sedici K."/>
            <person name="Godart F."/>
            <person name="Aiese Cigliano R."/>
            <person name="Sanseverino W."/>
            <person name="Barakat M."/>
            <person name="Ortet P."/>
            <person name="Marechal E."/>
            <person name="Cagnac O."/>
            <person name="Amato A."/>
        </authorList>
    </citation>
    <scope>NUCLEOTIDE SEQUENCE [LARGE SCALE GENOMIC DNA]</scope>
</reference>
<accession>A0A2R5GSW1</accession>
<proteinExistence type="predicted"/>
<organism evidence="2 3">
    <name type="scientific">Hondaea fermentalgiana</name>
    <dbReference type="NCBI Taxonomy" id="2315210"/>
    <lineage>
        <taxon>Eukaryota</taxon>
        <taxon>Sar</taxon>
        <taxon>Stramenopiles</taxon>
        <taxon>Bigyra</taxon>
        <taxon>Labyrinthulomycetes</taxon>
        <taxon>Thraustochytrida</taxon>
        <taxon>Thraustochytriidae</taxon>
        <taxon>Hondaea</taxon>
    </lineage>
</organism>
<feature type="transmembrane region" description="Helical" evidence="1">
    <location>
        <begin position="6"/>
        <end position="25"/>
    </location>
</feature>
<comment type="caution">
    <text evidence="2">The sequence shown here is derived from an EMBL/GenBank/DDBJ whole genome shotgun (WGS) entry which is preliminary data.</text>
</comment>
<feature type="transmembrane region" description="Helical" evidence="1">
    <location>
        <begin position="210"/>
        <end position="234"/>
    </location>
</feature>
<dbReference type="AlphaFoldDB" id="A0A2R5GSW1"/>
<keyword evidence="1" id="KW-1133">Transmembrane helix</keyword>
<feature type="transmembrane region" description="Helical" evidence="1">
    <location>
        <begin position="75"/>
        <end position="97"/>
    </location>
</feature>
<keyword evidence="1" id="KW-0472">Membrane</keyword>
<sequence length="281" mass="30924">MGTLAGHVIPGAEFMILGILLNLVFKAEQFAQASAEHVACNYASVGVEDEDKELQPVRQTQPETHQKTARVKLVFSLYALISIIMGILYEGLGAVLVKSGDFFEEKGHLTMYLGFVPASIAFGLESGLFPGSDYATHVQPAPLLSQASFTMGFLNQWYLLAAHAKMKKPGADFLFHKLWADTALWLFLVYGLSVLAQLAKQERLARVAQLSCPAFLLMQGSWICLIGSIMFPVYGEMHDDVSMESISALFGLCLLVCMVLQYVFISIVPPGFARCYQRLLA</sequence>
<feature type="transmembrane region" description="Helical" evidence="1">
    <location>
        <begin position="109"/>
        <end position="129"/>
    </location>
</feature>
<keyword evidence="1 2" id="KW-0812">Transmembrane</keyword>
<dbReference type="Proteomes" id="UP000241890">
    <property type="component" value="Unassembled WGS sequence"/>
</dbReference>
<feature type="transmembrane region" description="Helical" evidence="1">
    <location>
        <begin position="141"/>
        <end position="158"/>
    </location>
</feature>
<dbReference type="EMBL" id="BEYU01000154">
    <property type="protein sequence ID" value="GBG33399.1"/>
    <property type="molecule type" value="Genomic_DNA"/>
</dbReference>
<feature type="transmembrane region" description="Helical" evidence="1">
    <location>
        <begin position="178"/>
        <end position="198"/>
    </location>
</feature>
<evidence type="ECO:0000313" key="3">
    <source>
        <dbReference type="Proteomes" id="UP000241890"/>
    </source>
</evidence>
<gene>
    <name evidence="2" type="ORF">FCC1311_096222</name>
</gene>
<keyword evidence="3" id="KW-1185">Reference proteome</keyword>
<evidence type="ECO:0000313" key="2">
    <source>
        <dbReference type="EMBL" id="GBG33399.1"/>
    </source>
</evidence>
<evidence type="ECO:0000256" key="1">
    <source>
        <dbReference type="SAM" id="Phobius"/>
    </source>
</evidence>